<feature type="domain" description="CUE" evidence="8">
    <location>
        <begin position="14"/>
        <end position="62"/>
    </location>
</feature>
<dbReference type="InterPro" id="IPR051628">
    <property type="entry name" value="LUBAC_E3_Ligases"/>
</dbReference>
<name>A0ABD2XBH7_9HYME</name>
<dbReference type="InterPro" id="IPR047545">
    <property type="entry name" value="BRcat_RBR_RNF216"/>
</dbReference>
<evidence type="ECO:0000313" key="11">
    <source>
        <dbReference type="Proteomes" id="UP001627154"/>
    </source>
</evidence>
<comment type="pathway">
    <text evidence="1">Protein modification; protein ubiquitination.</text>
</comment>
<organism evidence="10 11">
    <name type="scientific">Trichogramma kaykai</name>
    <dbReference type="NCBI Taxonomy" id="54128"/>
    <lineage>
        <taxon>Eukaryota</taxon>
        <taxon>Metazoa</taxon>
        <taxon>Ecdysozoa</taxon>
        <taxon>Arthropoda</taxon>
        <taxon>Hexapoda</taxon>
        <taxon>Insecta</taxon>
        <taxon>Pterygota</taxon>
        <taxon>Neoptera</taxon>
        <taxon>Endopterygota</taxon>
        <taxon>Hymenoptera</taxon>
        <taxon>Apocrita</taxon>
        <taxon>Proctotrupomorpha</taxon>
        <taxon>Chalcidoidea</taxon>
        <taxon>Trichogrammatidae</taxon>
        <taxon>Trichogramma</taxon>
    </lineage>
</organism>
<evidence type="ECO:0000256" key="1">
    <source>
        <dbReference type="ARBA" id="ARBA00004906"/>
    </source>
</evidence>
<dbReference type="Gene3D" id="1.10.8.10">
    <property type="entry name" value="DNA helicase RuvA subunit, C-terminal domain"/>
    <property type="match status" value="1"/>
</dbReference>
<dbReference type="InterPro" id="IPR003892">
    <property type="entry name" value="CUE"/>
</dbReference>
<keyword evidence="11" id="KW-1185">Reference proteome</keyword>
<keyword evidence="4" id="KW-0677">Repeat</keyword>
<protein>
    <recommendedName>
        <fullName evidence="12">RING-type domain-containing protein</fullName>
    </recommendedName>
</protein>
<dbReference type="GO" id="GO:0016740">
    <property type="term" value="F:transferase activity"/>
    <property type="evidence" value="ECO:0007669"/>
    <property type="project" value="UniProtKB-KW"/>
</dbReference>
<dbReference type="AlphaFoldDB" id="A0ABD2XBH7"/>
<proteinExistence type="predicted"/>
<evidence type="ECO:0000256" key="4">
    <source>
        <dbReference type="ARBA" id="ARBA00022737"/>
    </source>
</evidence>
<evidence type="ECO:0000256" key="6">
    <source>
        <dbReference type="ARBA" id="ARBA00022786"/>
    </source>
</evidence>
<dbReference type="PANTHER" id="PTHR22770">
    <property type="entry name" value="UBIQUITIN CONJUGATING ENZYME 7 INTERACTING PROTEIN-RELATED"/>
    <property type="match status" value="1"/>
</dbReference>
<keyword evidence="5" id="KW-0863">Zinc-finger</keyword>
<dbReference type="GO" id="GO:0008270">
    <property type="term" value="F:zinc ion binding"/>
    <property type="evidence" value="ECO:0007669"/>
    <property type="project" value="UniProtKB-KW"/>
</dbReference>
<dbReference type="PROSITE" id="PS51873">
    <property type="entry name" value="TRIAD"/>
    <property type="match status" value="1"/>
</dbReference>
<keyword evidence="3" id="KW-0479">Metal-binding</keyword>
<evidence type="ECO:0000259" key="9">
    <source>
        <dbReference type="PROSITE" id="PS51873"/>
    </source>
</evidence>
<sequence>MDNMYEVDPPADLVVNSHVDKLQNMFPEIDRRVIQKLCLHRDTKNKQQEFDQIVDLLLVLNETDDVELRQEMLNEFTRQSNQPIEQKPIIDEDQVLLEALISADRLAGANVKMNEQLSLDFIRSSEKEEKLEILENILPNFNPDLLREFVEKNPTEEEMMNFTDYHLGSVSKLNKQSRIQYFSKLKNEQLIAQYTKNFRIEKFLEHFPYPIEYFENVDKKRTYNEEALNFLKMRYQFVDSNQVENYYVWMKHSLSLADEKLQEQYGKGVVLAEVKTVQIPLLQEIAYIQNKEDIKEYLRTMEKKDEQVMNALRKNGLITECQCCFDDMKLSDVYACGNDHLFCKRCINRGTDMAISCGKTVVVCFQGCGSEIPLQEIKRGLPHDTYETFLKKRQEAEIDAAKIENLSTCPFCPYSMELSPEIKIFKCQNSECKLISCRLCKRVNHLPLKCEEVLDTHKSRLLLEEEMSKVLIRVCYRCQKPFVKTHGCNLMTCTCGAQMCYVCKAPIRNHDHFVTSTRCAVNSDVLNTEQLKTRKLEVISYIETQFPDVEIPKVD</sequence>
<dbReference type="Proteomes" id="UP001627154">
    <property type="component" value="Unassembled WGS sequence"/>
</dbReference>
<accession>A0ABD2XBH7</accession>
<dbReference type="CDD" id="cd20339">
    <property type="entry name" value="BRcat_RBR_RNF216"/>
    <property type="match status" value="1"/>
</dbReference>
<reference evidence="10 11" key="1">
    <citation type="journal article" date="2024" name="bioRxiv">
        <title>A reference genome for Trichogramma kaykai: A tiny desert-dwelling parasitoid wasp with competing sex-ratio distorters.</title>
        <authorList>
            <person name="Culotta J."/>
            <person name="Lindsey A.R."/>
        </authorList>
    </citation>
    <scope>NUCLEOTIDE SEQUENCE [LARGE SCALE GENOMIC DNA]</scope>
    <source>
        <strain evidence="10 11">KSX58</strain>
    </source>
</reference>
<dbReference type="PROSITE" id="PS51140">
    <property type="entry name" value="CUE"/>
    <property type="match status" value="1"/>
</dbReference>
<evidence type="ECO:0000256" key="7">
    <source>
        <dbReference type="ARBA" id="ARBA00022833"/>
    </source>
</evidence>
<evidence type="ECO:0008006" key="12">
    <source>
        <dbReference type="Google" id="ProtNLM"/>
    </source>
</evidence>
<dbReference type="InterPro" id="IPR047546">
    <property type="entry name" value="Rcat_RBR_RNF216"/>
</dbReference>
<dbReference type="CDD" id="cd20353">
    <property type="entry name" value="Rcat_RBR_RNF216"/>
    <property type="match status" value="1"/>
</dbReference>
<comment type="caution">
    <text evidence="10">The sequence shown here is derived from an EMBL/GenBank/DDBJ whole genome shotgun (WGS) entry which is preliminary data.</text>
</comment>
<dbReference type="Pfam" id="PF26200">
    <property type="entry name" value="Rcat_RNF216"/>
    <property type="match status" value="1"/>
</dbReference>
<dbReference type="EMBL" id="JBJJXI010000034">
    <property type="protein sequence ID" value="KAL3402423.1"/>
    <property type="molecule type" value="Genomic_DNA"/>
</dbReference>
<feature type="domain" description="RING-type" evidence="9">
    <location>
        <begin position="317"/>
        <end position="523"/>
    </location>
</feature>
<evidence type="ECO:0000256" key="3">
    <source>
        <dbReference type="ARBA" id="ARBA00022723"/>
    </source>
</evidence>
<evidence type="ECO:0000313" key="10">
    <source>
        <dbReference type="EMBL" id="KAL3402423.1"/>
    </source>
</evidence>
<evidence type="ECO:0000256" key="5">
    <source>
        <dbReference type="ARBA" id="ARBA00022771"/>
    </source>
</evidence>
<dbReference type="PANTHER" id="PTHR22770:SF47">
    <property type="entry name" value="E3 UBIQUITIN-PROTEIN LIGASE RNF216"/>
    <property type="match status" value="1"/>
</dbReference>
<evidence type="ECO:0000259" key="8">
    <source>
        <dbReference type="PROSITE" id="PS51140"/>
    </source>
</evidence>
<evidence type="ECO:0000256" key="2">
    <source>
        <dbReference type="ARBA" id="ARBA00022679"/>
    </source>
</evidence>
<dbReference type="InterPro" id="IPR044066">
    <property type="entry name" value="TRIAD_supradom"/>
</dbReference>
<gene>
    <name evidence="10" type="ORF">TKK_004384</name>
</gene>
<keyword evidence="2" id="KW-0808">Transferase</keyword>
<keyword evidence="6" id="KW-0833">Ubl conjugation pathway</keyword>
<keyword evidence="7" id="KW-0862">Zinc</keyword>
<dbReference type="Gene3D" id="1.20.120.1750">
    <property type="match status" value="1"/>
</dbReference>
<dbReference type="SUPFAM" id="SSF57850">
    <property type="entry name" value="RING/U-box"/>
    <property type="match status" value="2"/>
</dbReference>